<dbReference type="InterPro" id="IPR052970">
    <property type="entry name" value="Inner_ear_hair_cell_LOXHD"/>
</dbReference>
<dbReference type="Proteomes" id="UP000267464">
    <property type="component" value="Unassembled WGS sequence"/>
</dbReference>
<proteinExistence type="predicted"/>
<dbReference type="Gene3D" id="3.20.20.190">
    <property type="entry name" value="Phosphatidylinositol (PI) phosphodiesterase"/>
    <property type="match status" value="1"/>
</dbReference>
<dbReference type="Pfam" id="PF01477">
    <property type="entry name" value="PLAT"/>
    <property type="match status" value="1"/>
</dbReference>
<organism evidence="2 3">
    <name type="scientific">Piscinibacter terrae</name>
    <dbReference type="NCBI Taxonomy" id="2496871"/>
    <lineage>
        <taxon>Bacteria</taxon>
        <taxon>Pseudomonadati</taxon>
        <taxon>Pseudomonadota</taxon>
        <taxon>Betaproteobacteria</taxon>
        <taxon>Burkholderiales</taxon>
        <taxon>Sphaerotilaceae</taxon>
        <taxon>Piscinibacter</taxon>
    </lineage>
</organism>
<dbReference type="GO" id="GO:0006629">
    <property type="term" value="P:lipid metabolic process"/>
    <property type="evidence" value="ECO:0007669"/>
    <property type="project" value="InterPro"/>
</dbReference>
<dbReference type="PANTHER" id="PTHR45901:SF3">
    <property type="entry name" value="LIPOXYGENASE HOMOLOGY DOMAIN-CONTAINING PROTEIN 1"/>
    <property type="match status" value="1"/>
</dbReference>
<evidence type="ECO:0000259" key="1">
    <source>
        <dbReference type="PROSITE" id="PS50095"/>
    </source>
</evidence>
<feature type="domain" description="PLAT" evidence="1">
    <location>
        <begin position="319"/>
        <end position="438"/>
    </location>
</feature>
<dbReference type="AlphaFoldDB" id="A0A3N7J195"/>
<dbReference type="OrthoDB" id="4306975at2"/>
<sequence>MTQVLTLSQCAQRVGITGSTSALAIAEVLGMWPTFTLKQLSAAILSGMAPRPFYIIGHNTNSLDEVRQALAAGANAVEIDVNVYESRPDQLCVSETGTLDTDKGGDDDAPALPDFLAQLHGIAQLNPQNLALVIFDCKPKVATPEHGRTLLDLARRLLTFDSTLSIIISVASLDERSIFDQIRSDLGPREGLMVDEENDPEAIISLFSDVANACYGNGVAPTFQSPTLSPHVRPSLERASAFRTAAGKLKFVYAWTVGDEDALREYLRIGVNGIIPGKSPSRFDADMTATLRRVITEEEFRPKIRLALRRDNPFGRPDTAYALQVHTGTVHNAGTDANLLFTLTGPNGSVSKAFDASLIGSLLGKTPGRMENNAWDYVFMESLDLGPLQSITVRRDDKGNAPDWYLDRVTVASERYGERREATFGCWVGEGGVTRPLV</sequence>
<gene>
    <name evidence="2" type="ORF">DZC73_07455</name>
</gene>
<dbReference type="InterPro" id="IPR036392">
    <property type="entry name" value="PLAT/LH2_dom_sf"/>
</dbReference>
<comment type="caution">
    <text evidence="2">The sequence shown here is derived from an EMBL/GenBank/DDBJ whole genome shotgun (WGS) entry which is preliminary data.</text>
</comment>
<dbReference type="InterPro" id="IPR017946">
    <property type="entry name" value="PLC-like_Pdiesterase_TIM-brl"/>
</dbReference>
<dbReference type="RefSeq" id="WP_124539617.1">
    <property type="nucleotide sequence ID" value="NZ_QUSW01000002.1"/>
</dbReference>
<dbReference type="Gene3D" id="2.60.60.20">
    <property type="entry name" value="PLAT/LH2 domain"/>
    <property type="match status" value="1"/>
</dbReference>
<dbReference type="SUPFAM" id="SSF49723">
    <property type="entry name" value="Lipase/lipooxygenase domain (PLAT/LH2 domain)"/>
    <property type="match status" value="1"/>
</dbReference>
<dbReference type="PROSITE" id="PS50095">
    <property type="entry name" value="PLAT"/>
    <property type="match status" value="1"/>
</dbReference>
<reference evidence="2 3" key="1">
    <citation type="submission" date="2018-08" db="EMBL/GenBank/DDBJ databases">
        <authorList>
            <person name="Khan S.A."/>
            <person name="Jeon C.O."/>
            <person name="Chun B.H."/>
            <person name="Jeong S.E."/>
        </authorList>
    </citation>
    <scope>NUCLEOTIDE SEQUENCE [LARGE SCALE GENOMIC DNA]</scope>
    <source>
        <strain evidence="2 3">S-16</strain>
    </source>
</reference>
<dbReference type="SUPFAM" id="SSF51695">
    <property type="entry name" value="PLC-like phosphodiesterases"/>
    <property type="match status" value="1"/>
</dbReference>
<reference evidence="2 3" key="2">
    <citation type="submission" date="2018-12" db="EMBL/GenBank/DDBJ databases">
        <title>Rhizobacter gummiphilus sp. nov., a rubber-degrading bacterium isolated from the soil of a botanical garden in Japan.</title>
        <authorList>
            <person name="Shunsuke S.S."/>
        </authorList>
    </citation>
    <scope>NUCLEOTIDE SEQUENCE [LARGE SCALE GENOMIC DNA]</scope>
    <source>
        <strain evidence="2 3">S-16</strain>
    </source>
</reference>
<dbReference type="PANTHER" id="PTHR45901">
    <property type="entry name" value="PROTEIN CBG12474"/>
    <property type="match status" value="1"/>
</dbReference>
<dbReference type="InterPro" id="IPR001024">
    <property type="entry name" value="PLAT/LH2_dom"/>
</dbReference>
<evidence type="ECO:0000313" key="3">
    <source>
        <dbReference type="Proteomes" id="UP000267464"/>
    </source>
</evidence>
<evidence type="ECO:0000313" key="2">
    <source>
        <dbReference type="EMBL" id="RQP24722.1"/>
    </source>
</evidence>
<protein>
    <recommendedName>
        <fullName evidence="1">PLAT domain-containing protein</fullName>
    </recommendedName>
</protein>
<dbReference type="GO" id="GO:0008081">
    <property type="term" value="F:phosphoric diester hydrolase activity"/>
    <property type="evidence" value="ECO:0007669"/>
    <property type="project" value="InterPro"/>
</dbReference>
<name>A0A3N7J195_9BURK</name>
<dbReference type="EMBL" id="QUSW01000002">
    <property type="protein sequence ID" value="RQP24722.1"/>
    <property type="molecule type" value="Genomic_DNA"/>
</dbReference>
<accession>A0A3N7J195</accession>
<keyword evidence="3" id="KW-1185">Reference proteome</keyword>